<dbReference type="OrthoDB" id="9798761at2"/>
<evidence type="ECO:0000259" key="1">
    <source>
        <dbReference type="Pfam" id="PF01939"/>
    </source>
</evidence>
<dbReference type="Gene3D" id="3.40.1350.10">
    <property type="match status" value="1"/>
</dbReference>
<feature type="domain" description="Endonuclease NucS C-terminal" evidence="1">
    <location>
        <begin position="25"/>
        <end position="99"/>
    </location>
</feature>
<evidence type="ECO:0000313" key="4">
    <source>
        <dbReference type="Proteomes" id="UP000317369"/>
    </source>
</evidence>
<proteinExistence type="predicted"/>
<keyword evidence="4" id="KW-1185">Reference proteome</keyword>
<dbReference type="InterPro" id="IPR048301">
    <property type="entry name" value="NucS_C"/>
</dbReference>
<evidence type="ECO:0000313" key="3">
    <source>
        <dbReference type="EMBL" id="QDU33060.1"/>
    </source>
</evidence>
<accession>A0A517YS60</accession>
<dbReference type="InterPro" id="IPR043714">
    <property type="entry name" value="DUF5655"/>
</dbReference>
<dbReference type="EMBL" id="CP036425">
    <property type="protein sequence ID" value="QDU33060.1"/>
    <property type="molecule type" value="Genomic_DNA"/>
</dbReference>
<organism evidence="3 4">
    <name type="scientific">Poriferisphaera corsica</name>
    <dbReference type="NCBI Taxonomy" id="2528020"/>
    <lineage>
        <taxon>Bacteria</taxon>
        <taxon>Pseudomonadati</taxon>
        <taxon>Planctomycetota</taxon>
        <taxon>Phycisphaerae</taxon>
        <taxon>Phycisphaerales</taxon>
        <taxon>Phycisphaeraceae</taxon>
        <taxon>Poriferisphaera</taxon>
    </lineage>
</organism>
<reference evidence="3 4" key="1">
    <citation type="submission" date="2019-02" db="EMBL/GenBank/DDBJ databases">
        <title>Deep-cultivation of Planctomycetes and their phenomic and genomic characterization uncovers novel biology.</title>
        <authorList>
            <person name="Wiegand S."/>
            <person name="Jogler M."/>
            <person name="Boedeker C."/>
            <person name="Pinto D."/>
            <person name="Vollmers J."/>
            <person name="Rivas-Marin E."/>
            <person name="Kohn T."/>
            <person name="Peeters S.H."/>
            <person name="Heuer A."/>
            <person name="Rast P."/>
            <person name="Oberbeckmann S."/>
            <person name="Bunk B."/>
            <person name="Jeske O."/>
            <person name="Meyerdierks A."/>
            <person name="Storesund J.E."/>
            <person name="Kallscheuer N."/>
            <person name="Luecker S."/>
            <person name="Lage O.M."/>
            <person name="Pohl T."/>
            <person name="Merkel B.J."/>
            <person name="Hornburger P."/>
            <person name="Mueller R.-W."/>
            <person name="Bruemmer F."/>
            <person name="Labrenz M."/>
            <person name="Spormann A.M."/>
            <person name="Op den Camp H."/>
            <person name="Overmann J."/>
            <person name="Amann R."/>
            <person name="Jetten M.S.M."/>
            <person name="Mascher T."/>
            <person name="Medema M.H."/>
            <person name="Devos D.P."/>
            <person name="Kaster A.-K."/>
            <person name="Ovreas L."/>
            <person name="Rohde M."/>
            <person name="Galperin M.Y."/>
            <person name="Jogler C."/>
        </authorList>
    </citation>
    <scope>NUCLEOTIDE SEQUENCE [LARGE SCALE GENOMIC DNA]</scope>
    <source>
        <strain evidence="3 4">KS4</strain>
    </source>
</reference>
<dbReference type="KEGG" id="pcor:KS4_11010"/>
<gene>
    <name evidence="3" type="ORF">KS4_11010</name>
</gene>
<sequence length="317" mass="36351">MGDVKLFRINGESAIEVEGGAVKLEKQLQVIVERHLKLLLQIRLVASEYSTGKTHAGRIDTLGLDEDNCPVIIEYKRNANANVINQGLFYLDWLMDHQAEFEMLVLRQFGQDAADQIDWSSPRLLCIAEDFSRYDVHAVQQINKNIELLRYAYYPNDDLLMLELVNAVVAKSESRTKVNETSSSQVAKVQYTTQVEYLEKASPELKNLYEAVQDYMISLGDGVQERFLKLYIAFKRMRNFASIKLMTQNNSILMYLPLSPDDFELEEGFTRDVRNIGHHGTGHFELTIRNLEDLDKAKFYIQLSYEGHPSSSQIAKV</sequence>
<dbReference type="RefSeq" id="WP_145075574.1">
    <property type="nucleotide sequence ID" value="NZ_CP036425.1"/>
</dbReference>
<name>A0A517YS60_9BACT</name>
<dbReference type="Pfam" id="PF18899">
    <property type="entry name" value="DUF5655"/>
    <property type="match status" value="1"/>
</dbReference>
<dbReference type="GO" id="GO:0003676">
    <property type="term" value="F:nucleic acid binding"/>
    <property type="evidence" value="ECO:0007669"/>
    <property type="project" value="InterPro"/>
</dbReference>
<dbReference type="InterPro" id="IPR011856">
    <property type="entry name" value="tRNA_endonuc-like_dom_sf"/>
</dbReference>
<feature type="domain" description="DUF5655" evidence="2">
    <location>
        <begin position="196"/>
        <end position="287"/>
    </location>
</feature>
<protein>
    <submittedName>
        <fullName evidence="3">Uncharacterized protein</fullName>
    </submittedName>
</protein>
<dbReference type="Pfam" id="PF01939">
    <property type="entry name" value="NucS_C"/>
    <property type="match status" value="1"/>
</dbReference>
<dbReference type="AlphaFoldDB" id="A0A517YS60"/>
<dbReference type="Proteomes" id="UP000317369">
    <property type="component" value="Chromosome"/>
</dbReference>
<evidence type="ECO:0000259" key="2">
    <source>
        <dbReference type="Pfam" id="PF18899"/>
    </source>
</evidence>
<dbReference type="GO" id="GO:0004519">
    <property type="term" value="F:endonuclease activity"/>
    <property type="evidence" value="ECO:0007669"/>
    <property type="project" value="InterPro"/>
</dbReference>